<accession>A0A0V0QNW2</accession>
<dbReference type="AlphaFoldDB" id="A0A0V0QNW2"/>
<name>A0A0V0QNW2_PSEPJ</name>
<sequence>MYILNKKEDEFSEQIKISQLQTQSQYQQQQLEIEQYKLINEELKEELDRIKNQVNDLDNQSSTGYKDSIRLGGFMGGVNLNSLSKSEITPMGYQNQQKVKFSEYQSINTSNRSRNDTNRLYKKLTQMGGVAASIMSVKRDYTSLYNTANSKQISETQHSVDEDDTNLNKNSLKNQLQKTQQIKNSSQNQSYQSDDDYNQYDYQNLEQQYKQIDYNQQQDDDDVYRQIKQELIDQDQMDKQNQHNNDQNVSQN</sequence>
<feature type="compositionally biased region" description="Polar residues" evidence="2">
    <location>
        <begin position="242"/>
        <end position="252"/>
    </location>
</feature>
<evidence type="ECO:0000313" key="3">
    <source>
        <dbReference type="EMBL" id="KRX03966.1"/>
    </source>
</evidence>
<protein>
    <submittedName>
        <fullName evidence="3">Uncharacterized protein</fullName>
    </submittedName>
</protein>
<reference evidence="3 4" key="1">
    <citation type="journal article" date="2015" name="Sci. Rep.">
        <title>Genome of the facultative scuticociliatosis pathogen Pseudocohnilembus persalinus provides insight into its virulence through horizontal gene transfer.</title>
        <authorList>
            <person name="Xiong J."/>
            <person name="Wang G."/>
            <person name="Cheng J."/>
            <person name="Tian M."/>
            <person name="Pan X."/>
            <person name="Warren A."/>
            <person name="Jiang C."/>
            <person name="Yuan D."/>
            <person name="Miao W."/>
        </authorList>
    </citation>
    <scope>NUCLEOTIDE SEQUENCE [LARGE SCALE GENOMIC DNA]</scope>
    <source>
        <strain evidence="3">36N120E</strain>
    </source>
</reference>
<organism evidence="3 4">
    <name type="scientific">Pseudocohnilembus persalinus</name>
    <name type="common">Ciliate</name>
    <dbReference type="NCBI Taxonomy" id="266149"/>
    <lineage>
        <taxon>Eukaryota</taxon>
        <taxon>Sar</taxon>
        <taxon>Alveolata</taxon>
        <taxon>Ciliophora</taxon>
        <taxon>Intramacronucleata</taxon>
        <taxon>Oligohymenophorea</taxon>
        <taxon>Scuticociliatia</taxon>
        <taxon>Philasterida</taxon>
        <taxon>Pseudocohnilembidae</taxon>
        <taxon>Pseudocohnilembus</taxon>
    </lineage>
</organism>
<gene>
    <name evidence="3" type="ORF">PPERSA_12413</name>
</gene>
<feature type="region of interest" description="Disordered" evidence="2">
    <location>
        <begin position="233"/>
        <end position="252"/>
    </location>
</feature>
<evidence type="ECO:0000256" key="1">
    <source>
        <dbReference type="SAM" id="Coils"/>
    </source>
</evidence>
<dbReference type="Proteomes" id="UP000054937">
    <property type="component" value="Unassembled WGS sequence"/>
</dbReference>
<proteinExistence type="predicted"/>
<feature type="coiled-coil region" evidence="1">
    <location>
        <begin position="26"/>
        <end position="60"/>
    </location>
</feature>
<dbReference type="InParanoid" id="A0A0V0QNW2"/>
<comment type="caution">
    <text evidence="3">The sequence shown here is derived from an EMBL/GenBank/DDBJ whole genome shotgun (WGS) entry which is preliminary data.</text>
</comment>
<evidence type="ECO:0000313" key="4">
    <source>
        <dbReference type="Proteomes" id="UP000054937"/>
    </source>
</evidence>
<keyword evidence="4" id="KW-1185">Reference proteome</keyword>
<dbReference type="EMBL" id="LDAU01000122">
    <property type="protein sequence ID" value="KRX03966.1"/>
    <property type="molecule type" value="Genomic_DNA"/>
</dbReference>
<evidence type="ECO:0000256" key="2">
    <source>
        <dbReference type="SAM" id="MobiDB-lite"/>
    </source>
</evidence>
<keyword evidence="1" id="KW-0175">Coiled coil</keyword>